<dbReference type="RefSeq" id="WP_190705265.1">
    <property type="nucleotide sequence ID" value="NZ_JAMPKX010000006.1"/>
</dbReference>
<dbReference type="Gene3D" id="3.40.630.30">
    <property type="match status" value="1"/>
</dbReference>
<dbReference type="InterPro" id="IPR051531">
    <property type="entry name" value="N-acetyltransferase"/>
</dbReference>
<evidence type="ECO:0000313" key="2">
    <source>
        <dbReference type="EMBL" id="MEP0948036.1"/>
    </source>
</evidence>
<dbReference type="Pfam" id="PF13302">
    <property type="entry name" value="Acetyltransf_3"/>
    <property type="match status" value="1"/>
</dbReference>
<proteinExistence type="predicted"/>
<dbReference type="EMBL" id="JAMPKX010000006">
    <property type="protein sequence ID" value="MEP0948036.1"/>
    <property type="molecule type" value="Genomic_DNA"/>
</dbReference>
<dbReference type="Proteomes" id="UP001482513">
    <property type="component" value="Unassembled WGS sequence"/>
</dbReference>
<evidence type="ECO:0000259" key="1">
    <source>
        <dbReference type="PROSITE" id="PS51186"/>
    </source>
</evidence>
<dbReference type="SUPFAM" id="SSF55729">
    <property type="entry name" value="Acyl-CoA N-acyltransferases (Nat)"/>
    <property type="match status" value="1"/>
</dbReference>
<name>A0ABV0K5H7_9CYAN</name>
<dbReference type="PANTHER" id="PTHR43792">
    <property type="entry name" value="GNAT FAMILY, PUTATIVE (AFU_ORTHOLOGUE AFUA_3G00765)-RELATED-RELATED"/>
    <property type="match status" value="1"/>
</dbReference>
<keyword evidence="3" id="KW-1185">Reference proteome</keyword>
<evidence type="ECO:0000313" key="3">
    <source>
        <dbReference type="Proteomes" id="UP001482513"/>
    </source>
</evidence>
<dbReference type="InterPro" id="IPR016181">
    <property type="entry name" value="Acyl_CoA_acyltransferase"/>
</dbReference>
<dbReference type="InterPro" id="IPR000182">
    <property type="entry name" value="GNAT_dom"/>
</dbReference>
<accession>A0ABV0K5H7</accession>
<dbReference type="PROSITE" id="PS51186">
    <property type="entry name" value="GNAT"/>
    <property type="match status" value="1"/>
</dbReference>
<feature type="domain" description="N-acetyltransferase" evidence="1">
    <location>
        <begin position="15"/>
        <end position="174"/>
    </location>
</feature>
<comment type="caution">
    <text evidence="2">The sequence shown here is derived from an EMBL/GenBank/DDBJ whole genome shotgun (WGS) entry which is preliminary data.</text>
</comment>
<organism evidence="2 3">
    <name type="scientific">Leptolyngbya subtilissima DQ-A4</name>
    <dbReference type="NCBI Taxonomy" id="2933933"/>
    <lineage>
        <taxon>Bacteria</taxon>
        <taxon>Bacillati</taxon>
        <taxon>Cyanobacteriota</taxon>
        <taxon>Cyanophyceae</taxon>
        <taxon>Leptolyngbyales</taxon>
        <taxon>Leptolyngbyaceae</taxon>
        <taxon>Leptolyngbya group</taxon>
        <taxon>Leptolyngbya</taxon>
    </lineage>
</organism>
<reference evidence="2 3" key="1">
    <citation type="submission" date="2022-04" db="EMBL/GenBank/DDBJ databases">
        <title>Positive selection, recombination, and allopatry shape intraspecific diversity of widespread and dominant cyanobacteria.</title>
        <authorList>
            <person name="Wei J."/>
            <person name="Shu W."/>
            <person name="Hu C."/>
        </authorList>
    </citation>
    <scope>NUCLEOTIDE SEQUENCE [LARGE SCALE GENOMIC DNA]</scope>
    <source>
        <strain evidence="2 3">DQ-A4</strain>
    </source>
</reference>
<sequence>MDLPAEQPILYTSRLVLRPFVLADVAAVVALAGDRAVAENTLSIPHPYSEAEAEEWINQRPTAWAKQKAINYAITLPDDTLCGSVGLALYPVYNMAELGYWIGRPYWGQGYATEAGAAVVDFGFSALGLNRVNAVYFGDNLASGRVMEKLGMAKEGYRRRQTPKWGVYRDVALCGLLREDWEKGRQP</sequence>
<protein>
    <submittedName>
        <fullName evidence="2">GNAT family N-acetyltransferase</fullName>
    </submittedName>
</protein>
<gene>
    <name evidence="2" type="ORF">NC992_14215</name>
</gene>